<name>A0A6G3QYE5_9ACTN</name>
<dbReference type="GO" id="GO:0005886">
    <property type="term" value="C:plasma membrane"/>
    <property type="evidence" value="ECO:0007669"/>
    <property type="project" value="UniProtKB-SubCell"/>
</dbReference>
<evidence type="ECO:0000256" key="2">
    <source>
        <dbReference type="ARBA" id="ARBA00022448"/>
    </source>
</evidence>
<feature type="domain" description="Major facilitator superfamily (MFS) profile" evidence="8">
    <location>
        <begin position="1"/>
        <end position="392"/>
    </location>
</feature>
<accession>A0A6G3QYE5</accession>
<evidence type="ECO:0000259" key="8">
    <source>
        <dbReference type="PROSITE" id="PS50850"/>
    </source>
</evidence>
<dbReference type="InterPro" id="IPR050171">
    <property type="entry name" value="MFS_Transporters"/>
</dbReference>
<feature type="transmembrane region" description="Helical" evidence="7">
    <location>
        <begin position="236"/>
        <end position="261"/>
    </location>
</feature>
<dbReference type="Gene3D" id="1.20.1250.20">
    <property type="entry name" value="MFS general substrate transporter like domains"/>
    <property type="match status" value="1"/>
</dbReference>
<evidence type="ECO:0000256" key="5">
    <source>
        <dbReference type="ARBA" id="ARBA00022989"/>
    </source>
</evidence>
<dbReference type="Pfam" id="PF07690">
    <property type="entry name" value="MFS_1"/>
    <property type="match status" value="1"/>
</dbReference>
<feature type="transmembrane region" description="Helical" evidence="7">
    <location>
        <begin position="366"/>
        <end position="385"/>
    </location>
</feature>
<dbReference type="InterPro" id="IPR011701">
    <property type="entry name" value="MFS"/>
</dbReference>
<dbReference type="PANTHER" id="PTHR23517">
    <property type="entry name" value="RESISTANCE PROTEIN MDTM, PUTATIVE-RELATED-RELATED"/>
    <property type="match status" value="1"/>
</dbReference>
<dbReference type="EMBL" id="JAAGMD010000602">
    <property type="protein sequence ID" value="NEA88533.1"/>
    <property type="molecule type" value="Genomic_DNA"/>
</dbReference>
<feature type="transmembrane region" description="Helical" evidence="7">
    <location>
        <begin position="299"/>
        <end position="319"/>
    </location>
</feature>
<evidence type="ECO:0000256" key="3">
    <source>
        <dbReference type="ARBA" id="ARBA00022475"/>
    </source>
</evidence>
<feature type="transmembrane region" description="Helical" evidence="7">
    <location>
        <begin position="154"/>
        <end position="177"/>
    </location>
</feature>
<feature type="transmembrane region" description="Helical" evidence="7">
    <location>
        <begin position="67"/>
        <end position="85"/>
    </location>
</feature>
<keyword evidence="2" id="KW-0813">Transport</keyword>
<evidence type="ECO:0000313" key="9">
    <source>
        <dbReference type="EMBL" id="NEA88533.1"/>
    </source>
</evidence>
<feature type="transmembrane region" description="Helical" evidence="7">
    <location>
        <begin position="91"/>
        <end position="114"/>
    </location>
</feature>
<feature type="transmembrane region" description="Helical" evidence="7">
    <location>
        <begin position="273"/>
        <end position="293"/>
    </location>
</feature>
<feature type="transmembrane region" description="Helical" evidence="7">
    <location>
        <begin position="126"/>
        <end position="148"/>
    </location>
</feature>
<feature type="transmembrane region" description="Helical" evidence="7">
    <location>
        <begin position="205"/>
        <end position="224"/>
    </location>
</feature>
<organism evidence="9">
    <name type="scientific">Streptomyces sp. SID14436</name>
    <dbReference type="NCBI Taxonomy" id="2706070"/>
    <lineage>
        <taxon>Bacteria</taxon>
        <taxon>Bacillati</taxon>
        <taxon>Actinomycetota</taxon>
        <taxon>Actinomycetes</taxon>
        <taxon>Kitasatosporales</taxon>
        <taxon>Streptomycetaceae</taxon>
        <taxon>Streptomyces</taxon>
    </lineage>
</organism>
<keyword evidence="5 7" id="KW-1133">Transmembrane helix</keyword>
<sequence>MRRIHVGNALSAFGLGFTVPYLYVYVAQVRGLGPMTAGLVLAVFAVAALIVLPFAGRAIVRRGPLPVLLTALVTAAVGALSLGLSSGEATVLLSAGLLGAGQAVMQPALATMIVDCSPSGTRSRAFATQFFLQNLGLGVGGLIGGHLVDPDRAGSFTLLFSLEAAMFLLLVAVMATVRMPQAPRLDGAVAPSAKGSWKQLMGNRAMVQLCVLGFVLFFACYGQFESGLSAYGVEAAGISTSALGTALAANTLVIVIAQFAVLRFVERRKRSRVIASVGLIWAVAWAVAAYAGLGNGSQAMATAAFISTYALFGVGEALLSPTLAPLVADLAPAGMAGQYNSAFALVKQLALAVGPAVGGPLGASLHAPYVVIFLLISLSVTVLAVRLGRQLTEAQNQPLAARSRVVAQGGSPAGQATAHA</sequence>
<dbReference type="InterPro" id="IPR020846">
    <property type="entry name" value="MFS_dom"/>
</dbReference>
<dbReference type="GO" id="GO:0022857">
    <property type="term" value="F:transmembrane transporter activity"/>
    <property type="evidence" value="ECO:0007669"/>
    <property type="project" value="InterPro"/>
</dbReference>
<keyword evidence="3" id="KW-1003">Cell membrane</keyword>
<proteinExistence type="predicted"/>
<dbReference type="AlphaFoldDB" id="A0A6G3QYE5"/>
<protein>
    <submittedName>
        <fullName evidence="9">MFS transporter</fullName>
    </submittedName>
</protein>
<dbReference type="PANTHER" id="PTHR23517:SF2">
    <property type="entry name" value="MULTIDRUG RESISTANCE PROTEIN MDTH"/>
    <property type="match status" value="1"/>
</dbReference>
<gene>
    <name evidence="9" type="ORF">G3I53_21455</name>
</gene>
<feature type="transmembrane region" description="Helical" evidence="7">
    <location>
        <begin position="32"/>
        <end position="55"/>
    </location>
</feature>
<dbReference type="InterPro" id="IPR036259">
    <property type="entry name" value="MFS_trans_sf"/>
</dbReference>
<dbReference type="PROSITE" id="PS50850">
    <property type="entry name" value="MFS"/>
    <property type="match status" value="1"/>
</dbReference>
<evidence type="ECO:0000256" key="4">
    <source>
        <dbReference type="ARBA" id="ARBA00022692"/>
    </source>
</evidence>
<dbReference type="SUPFAM" id="SSF103473">
    <property type="entry name" value="MFS general substrate transporter"/>
    <property type="match status" value="1"/>
</dbReference>
<keyword evidence="6 7" id="KW-0472">Membrane</keyword>
<keyword evidence="4 7" id="KW-0812">Transmembrane</keyword>
<reference evidence="9" key="1">
    <citation type="submission" date="2020-01" db="EMBL/GenBank/DDBJ databases">
        <title>Insect and environment-associated Actinomycetes.</title>
        <authorList>
            <person name="Currrie C."/>
            <person name="Chevrette M."/>
            <person name="Carlson C."/>
            <person name="Stubbendieck R."/>
            <person name="Wendt-Pienkowski E."/>
        </authorList>
    </citation>
    <scope>NUCLEOTIDE SEQUENCE</scope>
    <source>
        <strain evidence="9">SID14436</strain>
    </source>
</reference>
<comment type="subcellular location">
    <subcellularLocation>
        <location evidence="1">Cell membrane</location>
        <topology evidence="1">Multi-pass membrane protein</topology>
    </subcellularLocation>
</comment>
<evidence type="ECO:0000256" key="1">
    <source>
        <dbReference type="ARBA" id="ARBA00004651"/>
    </source>
</evidence>
<evidence type="ECO:0000256" key="6">
    <source>
        <dbReference type="ARBA" id="ARBA00023136"/>
    </source>
</evidence>
<comment type="caution">
    <text evidence="9">The sequence shown here is derived from an EMBL/GenBank/DDBJ whole genome shotgun (WGS) entry which is preliminary data.</text>
</comment>
<evidence type="ECO:0000256" key="7">
    <source>
        <dbReference type="SAM" id="Phobius"/>
    </source>
</evidence>
<dbReference type="RefSeq" id="WP_164438671.1">
    <property type="nucleotide sequence ID" value="NZ_JAAGMD010000602.1"/>
</dbReference>
<feature type="transmembrane region" description="Helical" evidence="7">
    <location>
        <begin position="7"/>
        <end position="26"/>
    </location>
</feature>